<feature type="compositionally biased region" description="Basic and acidic residues" evidence="1">
    <location>
        <begin position="1"/>
        <end position="10"/>
    </location>
</feature>
<organism evidence="2 3">
    <name type="scientific">Chara braunii</name>
    <name type="common">Braun's stonewort</name>
    <dbReference type="NCBI Taxonomy" id="69332"/>
    <lineage>
        <taxon>Eukaryota</taxon>
        <taxon>Viridiplantae</taxon>
        <taxon>Streptophyta</taxon>
        <taxon>Charophyceae</taxon>
        <taxon>Charales</taxon>
        <taxon>Characeae</taxon>
        <taxon>Chara</taxon>
    </lineage>
</organism>
<accession>A0A388MEH4</accession>
<sequence length="431" mass="45887">MLCTGEKETQHWPPSRVSDDLDAGVLETGASGHLHHPSEGASVDLESKSAPPRGKGELSQEAHAAQWEEETQHWPPHEVQKGLDAGVFETDASEHQCHASEGASVDVESNSAATLGEEDLSKEAHAVQREVGSGGGESHCEGSRDSNTRHEAALGSYEVRVDLQLSARTLFHDVEDSPRRSAQHACPVQDDTLFLHLLEEGEHLQRAAASVQRPTVGVLETEASECEGSSGNVINIGDTDLVLHSGSPLTTHEGDVKGGHGTFGEARLRGEEEGEEEPVVETRFHDDEEGEEPVGEANLFRGEVSARLYDDEAGEETVGGAQLSAGEVSAWLHAGEVSARQMGSERTNHDSQSTSCGEEQGDRASALISGLEMVLHEATELVSDSAAIELVSDSAVVKMQNIESSTDVGAMAREEAGSPRRTPGHGKICEQ</sequence>
<dbReference type="Gramene" id="GBG92966">
    <property type="protein sequence ID" value="GBG92966"/>
    <property type="gene ID" value="CBR_g57964"/>
</dbReference>
<evidence type="ECO:0000256" key="1">
    <source>
        <dbReference type="SAM" id="MobiDB-lite"/>
    </source>
</evidence>
<protein>
    <submittedName>
        <fullName evidence="2">Uncharacterized protein</fullName>
    </submittedName>
</protein>
<gene>
    <name evidence="2" type="ORF">CBR_g57964</name>
</gene>
<feature type="region of interest" description="Disordered" evidence="1">
    <location>
        <begin position="407"/>
        <end position="431"/>
    </location>
</feature>
<feature type="region of interest" description="Disordered" evidence="1">
    <location>
        <begin position="250"/>
        <end position="293"/>
    </location>
</feature>
<name>A0A388MEH4_CHABU</name>
<evidence type="ECO:0000313" key="2">
    <source>
        <dbReference type="EMBL" id="GBG92966.1"/>
    </source>
</evidence>
<feature type="region of interest" description="Disordered" evidence="1">
    <location>
        <begin position="340"/>
        <end position="359"/>
    </location>
</feature>
<dbReference type="AlphaFoldDB" id="A0A388MEH4"/>
<dbReference type="Proteomes" id="UP000265515">
    <property type="component" value="Unassembled WGS sequence"/>
</dbReference>
<evidence type="ECO:0000313" key="3">
    <source>
        <dbReference type="Proteomes" id="UP000265515"/>
    </source>
</evidence>
<reference evidence="2 3" key="1">
    <citation type="journal article" date="2018" name="Cell">
        <title>The Chara Genome: Secondary Complexity and Implications for Plant Terrestrialization.</title>
        <authorList>
            <person name="Nishiyama T."/>
            <person name="Sakayama H."/>
            <person name="Vries J.D."/>
            <person name="Buschmann H."/>
            <person name="Saint-Marcoux D."/>
            <person name="Ullrich K.K."/>
            <person name="Haas F.B."/>
            <person name="Vanderstraeten L."/>
            <person name="Becker D."/>
            <person name="Lang D."/>
            <person name="Vosolsobe S."/>
            <person name="Rombauts S."/>
            <person name="Wilhelmsson P.K.I."/>
            <person name="Janitza P."/>
            <person name="Kern R."/>
            <person name="Heyl A."/>
            <person name="Rumpler F."/>
            <person name="Villalobos L.I.A.C."/>
            <person name="Clay J.M."/>
            <person name="Skokan R."/>
            <person name="Toyoda A."/>
            <person name="Suzuki Y."/>
            <person name="Kagoshima H."/>
            <person name="Schijlen E."/>
            <person name="Tajeshwar N."/>
            <person name="Catarino B."/>
            <person name="Hetherington A.J."/>
            <person name="Saltykova A."/>
            <person name="Bonnot C."/>
            <person name="Breuninger H."/>
            <person name="Symeonidi A."/>
            <person name="Radhakrishnan G.V."/>
            <person name="Van Nieuwerburgh F."/>
            <person name="Deforce D."/>
            <person name="Chang C."/>
            <person name="Karol K.G."/>
            <person name="Hedrich R."/>
            <person name="Ulvskov P."/>
            <person name="Glockner G."/>
            <person name="Delwiche C.F."/>
            <person name="Petrasek J."/>
            <person name="Van de Peer Y."/>
            <person name="Friml J."/>
            <person name="Beilby M."/>
            <person name="Dolan L."/>
            <person name="Kohara Y."/>
            <person name="Sugano S."/>
            <person name="Fujiyama A."/>
            <person name="Delaux P.-M."/>
            <person name="Quint M."/>
            <person name="TheiBen G."/>
            <person name="Hagemann M."/>
            <person name="Harholt J."/>
            <person name="Dunand C."/>
            <person name="Zachgo S."/>
            <person name="Langdale J."/>
            <person name="Maumus F."/>
            <person name="Straeten D.V.D."/>
            <person name="Gould S.B."/>
            <person name="Rensing S.A."/>
        </authorList>
    </citation>
    <scope>NUCLEOTIDE SEQUENCE [LARGE SCALE GENOMIC DNA]</scope>
    <source>
        <strain evidence="2 3">S276</strain>
    </source>
</reference>
<keyword evidence="3" id="KW-1185">Reference proteome</keyword>
<feature type="region of interest" description="Disordered" evidence="1">
    <location>
        <begin position="1"/>
        <end position="76"/>
    </location>
</feature>
<proteinExistence type="predicted"/>
<dbReference type="EMBL" id="BFEA01001185">
    <property type="protein sequence ID" value="GBG92966.1"/>
    <property type="molecule type" value="Genomic_DNA"/>
</dbReference>
<comment type="caution">
    <text evidence="2">The sequence shown here is derived from an EMBL/GenBank/DDBJ whole genome shotgun (WGS) entry which is preliminary data.</text>
</comment>